<dbReference type="Gene3D" id="1.50.10.10">
    <property type="match status" value="1"/>
</dbReference>
<dbReference type="Proteomes" id="UP000012065">
    <property type="component" value="Unassembled WGS sequence"/>
</dbReference>
<protein>
    <submittedName>
        <fullName evidence="1">Uncharacterized protein</fullName>
    </submittedName>
</protein>
<dbReference type="InterPro" id="IPR008928">
    <property type="entry name" value="6-hairpin_glycosidase_sf"/>
</dbReference>
<dbReference type="InterPro" id="IPR004888">
    <property type="entry name" value="Glycoside_hydrolase_63"/>
</dbReference>
<name>M5C3A5_THACB</name>
<dbReference type="GO" id="GO:0004573">
    <property type="term" value="F:Glc3Man9GlcNAc2 oligosaccharide glucosidase activity"/>
    <property type="evidence" value="ECO:0007669"/>
    <property type="project" value="InterPro"/>
</dbReference>
<reference evidence="1 2" key="1">
    <citation type="journal article" date="2013" name="J. Biotechnol.">
        <title>Establishment and interpretation of the genome sequence of the phytopathogenic fungus Rhizoctonia solani AG1-IB isolate 7/3/14.</title>
        <authorList>
            <person name="Wibberg D.W."/>
            <person name="Jelonek L.J."/>
            <person name="Rupp O.R."/>
            <person name="Hennig M.H."/>
            <person name="Eikmeyer F.E."/>
            <person name="Goesmann A.G."/>
            <person name="Hartmann A.H."/>
            <person name="Borriss R.B."/>
            <person name="Grosch R.G."/>
            <person name="Puehler A.P."/>
            <person name="Schlueter A.S."/>
        </authorList>
    </citation>
    <scope>NUCLEOTIDE SEQUENCE [LARGE SCALE GENOMIC DNA]</scope>
    <source>
        <strain evidence="2">AG1-IB / isolate 7/3/14</strain>
    </source>
</reference>
<proteinExistence type="predicted"/>
<dbReference type="PANTHER" id="PTHR10412:SF10">
    <property type="entry name" value="GLYCOSYL HYDROLASE FAMILY 63 C-TERMINAL DOMAIN-CONTAINING PROTEIN"/>
    <property type="match status" value="1"/>
</dbReference>
<dbReference type="GO" id="GO:0009311">
    <property type="term" value="P:oligosaccharide metabolic process"/>
    <property type="evidence" value="ECO:0007669"/>
    <property type="project" value="InterPro"/>
</dbReference>
<dbReference type="InterPro" id="IPR012341">
    <property type="entry name" value="6hp_glycosidase-like_sf"/>
</dbReference>
<sequence>MTYRQGDNEQSLWNEEEGFYFDAIQWGESSSQQMPIRSLVGLIPLYATLVLEPSVINRFPGFKKRMEWFIDNRPEISARNMANMKARGRGERRLLALTNKDRLVKILEKMLDESEFFSDYGIRSMSLYHKDHPWSINVNGQDFGVEYWPGDSRSVFVSLLSTSYWSSPFNASINTTGTIFRLNALREVGITWIWPKSQMKFNID</sequence>
<dbReference type="SUPFAM" id="SSF48208">
    <property type="entry name" value="Six-hairpin glycosidases"/>
    <property type="match status" value="1"/>
</dbReference>
<gene>
    <name evidence="1" type="ORF">BN14_07579</name>
</gene>
<dbReference type="HOGENOM" id="CLU_1344058_0_0_1"/>
<dbReference type="AlphaFoldDB" id="M5C3A5"/>
<dbReference type="EMBL" id="CAOJ01011575">
    <property type="protein sequence ID" value="CCO33500.1"/>
    <property type="molecule type" value="Genomic_DNA"/>
</dbReference>
<organism evidence="1 2">
    <name type="scientific">Thanatephorus cucumeris (strain AG1-IB / isolate 7/3/14)</name>
    <name type="common">Lettuce bottom rot fungus</name>
    <name type="synonym">Rhizoctonia solani</name>
    <dbReference type="NCBI Taxonomy" id="1108050"/>
    <lineage>
        <taxon>Eukaryota</taxon>
        <taxon>Fungi</taxon>
        <taxon>Dikarya</taxon>
        <taxon>Basidiomycota</taxon>
        <taxon>Agaricomycotina</taxon>
        <taxon>Agaricomycetes</taxon>
        <taxon>Cantharellales</taxon>
        <taxon>Ceratobasidiaceae</taxon>
        <taxon>Rhizoctonia</taxon>
        <taxon>Rhizoctonia solani AG-1</taxon>
    </lineage>
</organism>
<evidence type="ECO:0000313" key="1">
    <source>
        <dbReference type="EMBL" id="CCO33500.1"/>
    </source>
</evidence>
<evidence type="ECO:0000313" key="2">
    <source>
        <dbReference type="Proteomes" id="UP000012065"/>
    </source>
</evidence>
<accession>M5C3A5</accession>
<comment type="caution">
    <text evidence="1">The sequence shown here is derived from an EMBL/GenBank/DDBJ whole genome shotgun (WGS) entry which is preliminary data.</text>
</comment>
<dbReference type="PANTHER" id="PTHR10412">
    <property type="entry name" value="MANNOSYL-OLIGOSACCHARIDE GLUCOSIDASE"/>
    <property type="match status" value="1"/>
</dbReference>